<dbReference type="EMBL" id="AQFT01000227">
    <property type="protein sequence ID" value="EMZ16695.1"/>
    <property type="molecule type" value="Genomic_DNA"/>
</dbReference>
<evidence type="ECO:0000313" key="3">
    <source>
        <dbReference type="Proteomes" id="UP000012589"/>
    </source>
</evidence>
<dbReference type="Proteomes" id="UP000012589">
    <property type="component" value="Unassembled WGS sequence"/>
</dbReference>
<dbReference type="OrthoDB" id="9798990at2"/>
<feature type="domain" description="PIN" evidence="1">
    <location>
        <begin position="3"/>
        <end position="94"/>
    </location>
</feature>
<proteinExistence type="predicted"/>
<gene>
    <name evidence="2" type="ORF">C823_06159</name>
</gene>
<dbReference type="eggNOG" id="COG3744">
    <property type="taxonomic scope" value="Bacteria"/>
</dbReference>
<dbReference type="AlphaFoldDB" id="N1ZS98"/>
<dbReference type="InterPro" id="IPR041705">
    <property type="entry name" value="PIN_Sll0205"/>
</dbReference>
<organism evidence="2 3">
    <name type="scientific">Eubacterium plexicaudatum ASF492</name>
    <dbReference type="NCBI Taxonomy" id="1235802"/>
    <lineage>
        <taxon>Bacteria</taxon>
        <taxon>Bacillati</taxon>
        <taxon>Bacillota</taxon>
        <taxon>Clostridia</taxon>
        <taxon>Eubacteriales</taxon>
        <taxon>Eubacteriaceae</taxon>
        <taxon>Eubacterium</taxon>
    </lineage>
</organism>
<accession>N1ZS98</accession>
<name>N1ZS98_9FIRM</name>
<reference evidence="2 3" key="1">
    <citation type="journal article" date="2014" name="Genome Announc.">
        <title>Draft genome sequences of the altered schaedler flora, a defined bacterial community from gnotobiotic mice.</title>
        <authorList>
            <person name="Wannemuehler M.J."/>
            <person name="Overstreet A.M."/>
            <person name="Ward D.V."/>
            <person name="Phillips G.J."/>
        </authorList>
    </citation>
    <scope>NUCLEOTIDE SEQUENCE [LARGE SCALE GENOMIC DNA]</scope>
    <source>
        <strain evidence="2 3">ASF492</strain>
    </source>
</reference>
<dbReference type="InterPro" id="IPR029060">
    <property type="entry name" value="PIN-like_dom_sf"/>
</dbReference>
<dbReference type="Gene3D" id="3.40.50.1010">
    <property type="entry name" value="5'-nuclease"/>
    <property type="match status" value="1"/>
</dbReference>
<dbReference type="Pfam" id="PF01850">
    <property type="entry name" value="PIN"/>
    <property type="match status" value="1"/>
</dbReference>
<dbReference type="PANTHER" id="PTHR36173">
    <property type="entry name" value="RIBONUCLEASE VAPC16-RELATED"/>
    <property type="match status" value="1"/>
</dbReference>
<protein>
    <recommendedName>
        <fullName evidence="1">PIN domain-containing protein</fullName>
    </recommendedName>
</protein>
<comment type="caution">
    <text evidence="2">The sequence shown here is derived from an EMBL/GenBank/DDBJ whole genome shotgun (WGS) entry which is preliminary data.</text>
</comment>
<dbReference type="SUPFAM" id="SSF88723">
    <property type="entry name" value="PIN domain-like"/>
    <property type="match status" value="1"/>
</dbReference>
<dbReference type="STRING" id="1235802.C823_06159"/>
<dbReference type="InterPro" id="IPR052919">
    <property type="entry name" value="TA_system_RNase"/>
</dbReference>
<sequence>MKYLADTHILIWALRDDPKLSEKCRKILLNADNAIFFSIVNIWEVGLKYALHKESFMFSAETLHVFAMESLKRSEDAPRHRDPFDRLLLAQAKNKRQAGRLSCGH</sequence>
<dbReference type="HOGENOM" id="CLU_129890_0_1_9"/>
<dbReference type="PATRIC" id="fig|1235802.3.peg.6513"/>
<dbReference type="InterPro" id="IPR002716">
    <property type="entry name" value="PIN_dom"/>
</dbReference>
<evidence type="ECO:0000259" key="1">
    <source>
        <dbReference type="Pfam" id="PF01850"/>
    </source>
</evidence>
<dbReference type="PANTHER" id="PTHR36173:SF2">
    <property type="entry name" value="RIBONUCLEASE VAPC16"/>
    <property type="match status" value="1"/>
</dbReference>
<dbReference type="CDD" id="cd09872">
    <property type="entry name" value="PIN_Sll0205-like"/>
    <property type="match status" value="1"/>
</dbReference>
<keyword evidence="3" id="KW-1185">Reference proteome</keyword>
<evidence type="ECO:0000313" key="2">
    <source>
        <dbReference type="EMBL" id="EMZ16695.1"/>
    </source>
</evidence>